<dbReference type="SUPFAM" id="SSF53901">
    <property type="entry name" value="Thiolase-like"/>
    <property type="match status" value="1"/>
</dbReference>
<keyword evidence="3" id="KW-0597">Phosphoprotein</keyword>
<name>A0A222WJX7_9BACL</name>
<dbReference type="GO" id="GO:0071770">
    <property type="term" value="P:DIM/DIP cell wall layer assembly"/>
    <property type="evidence" value="ECO:0007669"/>
    <property type="project" value="TreeGrafter"/>
</dbReference>
<dbReference type="GO" id="GO:0004312">
    <property type="term" value="F:fatty acid synthase activity"/>
    <property type="evidence" value="ECO:0007669"/>
    <property type="project" value="TreeGrafter"/>
</dbReference>
<dbReference type="CDD" id="cd19531">
    <property type="entry name" value="LCL_NRPS-like"/>
    <property type="match status" value="1"/>
</dbReference>
<accession>A0A222WJX7</accession>
<dbReference type="Gene3D" id="3.40.47.10">
    <property type="match status" value="1"/>
</dbReference>
<dbReference type="PROSITE" id="PS00012">
    <property type="entry name" value="PHOSPHOPANTETHEINE"/>
    <property type="match status" value="1"/>
</dbReference>
<evidence type="ECO:0000313" key="7">
    <source>
        <dbReference type="EMBL" id="ASR46312.1"/>
    </source>
</evidence>
<organism evidence="7 8">
    <name type="scientific">Paenibacillus kribbensis</name>
    <dbReference type="NCBI Taxonomy" id="172713"/>
    <lineage>
        <taxon>Bacteria</taxon>
        <taxon>Bacillati</taxon>
        <taxon>Bacillota</taxon>
        <taxon>Bacilli</taxon>
        <taxon>Bacillales</taxon>
        <taxon>Paenibacillaceae</taxon>
        <taxon>Paenibacillus</taxon>
    </lineage>
</organism>
<dbReference type="Pfam" id="PF02801">
    <property type="entry name" value="Ketoacyl-synt_C"/>
    <property type="match status" value="1"/>
</dbReference>
<dbReference type="InterPro" id="IPR023213">
    <property type="entry name" value="CAT-like_dom_sf"/>
</dbReference>
<evidence type="ECO:0000256" key="4">
    <source>
        <dbReference type="ARBA" id="ARBA00022679"/>
    </source>
</evidence>
<evidence type="ECO:0000256" key="3">
    <source>
        <dbReference type="ARBA" id="ARBA00022553"/>
    </source>
</evidence>
<dbReference type="SUPFAM" id="SSF47336">
    <property type="entry name" value="ACP-like"/>
    <property type="match status" value="1"/>
</dbReference>
<dbReference type="InterPro" id="IPR036736">
    <property type="entry name" value="ACP-like_sf"/>
</dbReference>
<evidence type="ECO:0000259" key="5">
    <source>
        <dbReference type="PROSITE" id="PS50075"/>
    </source>
</evidence>
<proteinExistence type="predicted"/>
<comment type="cofactor">
    <cofactor evidence="1">
        <name>pantetheine 4'-phosphate</name>
        <dbReference type="ChEBI" id="CHEBI:47942"/>
    </cofactor>
</comment>
<dbReference type="InterPro" id="IPR009081">
    <property type="entry name" value="PP-bd_ACP"/>
</dbReference>
<sequence>MLKCMQTFENLQQNDIAIIGISGILASNSTIDQLWDHQKEGKAFIKNLSEKRQQDTNSYLNWIMGKEPNKAISFARQAFLDSVDYFDYPFFSISFEEACMIDPSLRLLLQVVWHTLEDAGYAGDTLYGTRTGVFYGESDLPEYSYAQMVADVNPVLGGSCVTENLSSLIPSRIAYIMDWHGPTVVTNASDASSLVAVHQACQSIRAGECEQALIGTSRINLFPIQSGDTQVDYGEGVMAILIKSLNKAMLDGDHIHAVIKGSSTNHHGRVRDSGTYKDLLVQAWKNASIDPSTISFIETHSIEDNLEYVREREGIQSAFSHLMGTQKQLLLGSIKSSIGQLHHASGLAGLLQAVMALKYKELPSATYKQWRDVSITPGDPAVCYSDVIHLSTQKEVLRCGVSSFARGGANCHVILESFLKVPSEEKSEEWEMLALSAQSKSSLLELMNRYKEWMIQSEGYRLGDLCYTSNAGRKHFRYRLAIIASNKGELLDKLTASCTTNLELSEVSAVYYSELDNHQPVIEKVTETCLKKYEEREKAMNELGQLYAQGAELDWDEIYKNCDYQKISLPVYPFAKLRCWIDSSAPVSNNIGTERENREEIILELFKKYLGFSHIKLADNFYELGGDSITAIKIVNELNAVLHTDLKDVDVLKNPSVAQLTELLRNTEGMIHGSISTIKKHPPQPFYPLSSDQSRIFVMMQYNPDFTMYNKPLALVVDGNMDFNRLQMAIDRIVRRHEALRTSFDVMDGEPIQIVHDDARIELEMYPSILEEDELEVMMKKFTYPFNWRIAPLVRGTLVQLTNDKQALVFDFHHLISDGTSLLIFFKELVHFYKSNQELEPPTVQFRDYVVWQNERKYSPEQERMRQFWISKCAAPIPQLNLPADFERPAHKTYQGSQICLRMNSELAESVYRFAKETDSTIYVVLLAAYHLLLEKKTGQNDIIIGSVSQGRPHRDVDPVIGMFVHTIIMRNCSSKEITFHEFINQVRTNTLQSFEHQDYPFEDLVAMLQLNRDRSRNPLFDAAFILHNMYTSLRSPDFYEMYNYPFHNGVSLVDLALEVHETEGGLSCNWEYCTSLFQQETVQALGEEFMDILAQLIHQPDIPLGKHSCLHKNVNIVEDVEFLF</sequence>
<dbReference type="GO" id="GO:0005737">
    <property type="term" value="C:cytoplasm"/>
    <property type="evidence" value="ECO:0007669"/>
    <property type="project" value="TreeGrafter"/>
</dbReference>
<dbReference type="Pfam" id="PF00668">
    <property type="entry name" value="Condensation"/>
    <property type="match status" value="1"/>
</dbReference>
<dbReference type="AlphaFoldDB" id="A0A222WJX7"/>
<dbReference type="Gene3D" id="1.10.1240.100">
    <property type="match status" value="1"/>
</dbReference>
<dbReference type="SMART" id="SM00825">
    <property type="entry name" value="PKS_KS"/>
    <property type="match status" value="1"/>
</dbReference>
<dbReference type="KEGG" id="pkb:B4V02_06290"/>
<dbReference type="PANTHER" id="PTHR43775:SF37">
    <property type="entry name" value="SI:DKEY-61P9.11"/>
    <property type="match status" value="1"/>
</dbReference>
<protein>
    <submittedName>
        <fullName evidence="7">Uncharacterized protein</fullName>
    </submittedName>
</protein>
<evidence type="ECO:0000256" key="2">
    <source>
        <dbReference type="ARBA" id="ARBA00022450"/>
    </source>
</evidence>
<dbReference type="Pfam" id="PF22621">
    <property type="entry name" value="CurL-like_PKS_C"/>
    <property type="match status" value="1"/>
</dbReference>
<feature type="domain" description="Carrier" evidence="5">
    <location>
        <begin position="593"/>
        <end position="668"/>
    </location>
</feature>
<keyword evidence="2" id="KW-0596">Phosphopantetheine</keyword>
<dbReference type="Pfam" id="PF00109">
    <property type="entry name" value="ketoacyl-synt"/>
    <property type="match status" value="1"/>
</dbReference>
<dbReference type="GO" id="GO:0005886">
    <property type="term" value="C:plasma membrane"/>
    <property type="evidence" value="ECO:0007669"/>
    <property type="project" value="TreeGrafter"/>
</dbReference>
<dbReference type="EMBL" id="CP020028">
    <property type="protein sequence ID" value="ASR46312.1"/>
    <property type="molecule type" value="Genomic_DNA"/>
</dbReference>
<evidence type="ECO:0000313" key="8">
    <source>
        <dbReference type="Proteomes" id="UP000214666"/>
    </source>
</evidence>
<dbReference type="Gene3D" id="3.30.559.10">
    <property type="entry name" value="Chloramphenicol acetyltransferase-like domain"/>
    <property type="match status" value="1"/>
</dbReference>
<dbReference type="InterPro" id="IPR014030">
    <property type="entry name" value="Ketoacyl_synth_N"/>
</dbReference>
<dbReference type="Gene3D" id="3.30.559.30">
    <property type="entry name" value="Nonribosomal peptide synthetase, condensation domain"/>
    <property type="match status" value="1"/>
</dbReference>
<feature type="domain" description="Ketosynthase family 3 (KS3)" evidence="6">
    <location>
        <begin position="13"/>
        <end position="417"/>
    </location>
</feature>
<dbReference type="CDD" id="cd00833">
    <property type="entry name" value="PKS"/>
    <property type="match status" value="1"/>
</dbReference>
<dbReference type="Proteomes" id="UP000214666">
    <property type="component" value="Chromosome"/>
</dbReference>
<dbReference type="GO" id="GO:0006633">
    <property type="term" value="P:fatty acid biosynthetic process"/>
    <property type="evidence" value="ECO:0007669"/>
    <property type="project" value="TreeGrafter"/>
</dbReference>
<dbReference type="Gene3D" id="1.10.1200.10">
    <property type="entry name" value="ACP-like"/>
    <property type="match status" value="1"/>
</dbReference>
<dbReference type="InterPro" id="IPR020841">
    <property type="entry name" value="PKS_Beta-ketoAc_synthase_dom"/>
</dbReference>
<dbReference type="InterPro" id="IPR014031">
    <property type="entry name" value="Ketoacyl_synth_C"/>
</dbReference>
<dbReference type="InterPro" id="IPR050091">
    <property type="entry name" value="PKS_NRPS_Biosynth_Enz"/>
</dbReference>
<dbReference type="SUPFAM" id="SSF52777">
    <property type="entry name" value="CoA-dependent acyltransferases"/>
    <property type="match status" value="2"/>
</dbReference>
<dbReference type="PROSITE" id="PS52004">
    <property type="entry name" value="KS3_2"/>
    <property type="match status" value="1"/>
</dbReference>
<dbReference type="PROSITE" id="PS50075">
    <property type="entry name" value="CARRIER"/>
    <property type="match status" value="1"/>
</dbReference>
<dbReference type="InterPro" id="IPR006162">
    <property type="entry name" value="Ppantetheine_attach_site"/>
</dbReference>
<evidence type="ECO:0000259" key="6">
    <source>
        <dbReference type="PROSITE" id="PS52004"/>
    </source>
</evidence>
<gene>
    <name evidence="7" type="ORF">B4V02_06290</name>
</gene>
<dbReference type="PANTHER" id="PTHR43775">
    <property type="entry name" value="FATTY ACID SYNTHASE"/>
    <property type="match status" value="1"/>
</dbReference>
<reference evidence="7 8" key="1">
    <citation type="submission" date="2017-03" db="EMBL/GenBank/DDBJ databases">
        <title>Complete genome sequence of Paenibacillus Kribbensis producing bioflocculants.</title>
        <authorList>
            <person name="Lee H.-G."/>
            <person name="Oh H.-M."/>
        </authorList>
    </citation>
    <scope>NUCLEOTIDE SEQUENCE [LARGE SCALE GENOMIC DNA]</scope>
    <source>
        <strain evidence="7 8">AM49</strain>
    </source>
</reference>
<dbReference type="InterPro" id="IPR016039">
    <property type="entry name" value="Thiolase-like"/>
</dbReference>
<dbReference type="OrthoDB" id="9765680at2"/>
<evidence type="ECO:0000256" key="1">
    <source>
        <dbReference type="ARBA" id="ARBA00001957"/>
    </source>
</evidence>
<keyword evidence="8" id="KW-1185">Reference proteome</keyword>
<keyword evidence="4" id="KW-0808">Transferase</keyword>
<dbReference type="Pfam" id="PF00550">
    <property type="entry name" value="PP-binding"/>
    <property type="match status" value="1"/>
</dbReference>
<dbReference type="InterPro" id="IPR001242">
    <property type="entry name" value="Condensation_dom"/>
</dbReference>